<proteinExistence type="predicted"/>
<evidence type="ECO:0000313" key="3">
    <source>
        <dbReference type="Proteomes" id="UP000224877"/>
    </source>
</evidence>
<gene>
    <name evidence="2" type="ORF">BPT24_079</name>
</gene>
<feature type="compositionally biased region" description="Polar residues" evidence="1">
    <location>
        <begin position="82"/>
        <end position="95"/>
    </location>
</feature>
<feature type="region of interest" description="Disordered" evidence="1">
    <location>
        <begin position="75"/>
        <end position="95"/>
    </location>
</feature>
<reference evidence="2 3" key="1">
    <citation type="submission" date="2016-07" db="EMBL/GenBank/DDBJ databases">
        <title>Characterization of three bacteriophages infecting bacteria isolated from shrimp culture pond water.</title>
        <authorList>
            <person name="Khoa H.V."/>
        </authorList>
    </citation>
    <scope>NUCLEOTIDE SEQUENCE [LARGE SCALE GENOMIC DNA]</scope>
</reference>
<dbReference type="Proteomes" id="UP000224877">
    <property type="component" value="Segment"/>
</dbReference>
<keyword evidence="3" id="KW-1185">Reference proteome</keyword>
<dbReference type="EMBL" id="LC168164">
    <property type="protein sequence ID" value="BAV39204.1"/>
    <property type="molecule type" value="Genomic_DNA"/>
</dbReference>
<sequence length="95" mass="11107">MKEIKSLIKTKDYIIQIDNHSKTITLVAGEIPQFVFSEVLELYQNYKVCSRHSIDNIIVDEKIMTVEKEVLTVTEKDESRMSNHPRQSWVTSTTY</sequence>
<organism evidence="2 3">
    <name type="scientific">Tenacibaculum phage pT24</name>
    <dbReference type="NCBI Taxonomy" id="1880590"/>
    <lineage>
        <taxon>Viruses</taxon>
        <taxon>Duplodnaviria</taxon>
        <taxon>Heunggongvirae</taxon>
        <taxon>Uroviricota</taxon>
        <taxon>Caudoviricetes</taxon>
        <taxon>Kungbxnavirus</taxon>
        <taxon>Kungbxnavirus pT24</taxon>
    </lineage>
</organism>
<protein>
    <submittedName>
        <fullName evidence="2">Uncharacterized protein</fullName>
    </submittedName>
</protein>
<evidence type="ECO:0000313" key="2">
    <source>
        <dbReference type="EMBL" id="BAV39204.1"/>
    </source>
</evidence>
<accession>A0A1B4XWN8</accession>
<evidence type="ECO:0000256" key="1">
    <source>
        <dbReference type="SAM" id="MobiDB-lite"/>
    </source>
</evidence>
<name>A0A1B4XWN8_9CAUD</name>